<dbReference type="AlphaFoldDB" id="A0A6C0IUW4"/>
<dbReference type="EMBL" id="MN740271">
    <property type="protein sequence ID" value="QHT97074.1"/>
    <property type="molecule type" value="Genomic_DNA"/>
</dbReference>
<sequence>MPPKPYEACTTSREVWDLALRRRIVQLDERMVRYDDVAMDDRLVKLLPGIHERREYYASRLYENLTTRQQSVIDAMKPFGKVWARARSNKDI</sequence>
<name>A0A6C0IUW4_9ZZZZ</name>
<accession>A0A6C0IUW4</accession>
<organism evidence="1">
    <name type="scientific">viral metagenome</name>
    <dbReference type="NCBI Taxonomy" id="1070528"/>
    <lineage>
        <taxon>unclassified sequences</taxon>
        <taxon>metagenomes</taxon>
        <taxon>organismal metagenomes</taxon>
    </lineage>
</organism>
<reference evidence="1" key="1">
    <citation type="journal article" date="2020" name="Nature">
        <title>Giant virus diversity and host interactions through global metagenomics.</title>
        <authorList>
            <person name="Schulz F."/>
            <person name="Roux S."/>
            <person name="Paez-Espino D."/>
            <person name="Jungbluth S."/>
            <person name="Walsh D.A."/>
            <person name="Denef V.J."/>
            <person name="McMahon K.D."/>
            <person name="Konstantinidis K.T."/>
            <person name="Eloe-Fadrosh E.A."/>
            <person name="Kyrpides N.C."/>
            <person name="Woyke T."/>
        </authorList>
    </citation>
    <scope>NUCLEOTIDE SEQUENCE</scope>
    <source>
        <strain evidence="1">GVMAG-M-3300024510-1</strain>
    </source>
</reference>
<proteinExistence type="predicted"/>
<protein>
    <submittedName>
        <fullName evidence="1">Uncharacterized protein</fullName>
    </submittedName>
</protein>
<evidence type="ECO:0000313" key="1">
    <source>
        <dbReference type="EMBL" id="QHT97074.1"/>
    </source>
</evidence>